<evidence type="ECO:0000256" key="1">
    <source>
        <dbReference type="ARBA" id="ARBA00004141"/>
    </source>
</evidence>
<protein>
    <submittedName>
        <fullName evidence="8">RDD family protein</fullName>
    </submittedName>
</protein>
<evidence type="ECO:0000256" key="3">
    <source>
        <dbReference type="ARBA" id="ARBA00022989"/>
    </source>
</evidence>
<accession>A0A518G191</accession>
<keyword evidence="3 6" id="KW-1133">Transmembrane helix</keyword>
<reference evidence="8 9" key="1">
    <citation type="submission" date="2019-02" db="EMBL/GenBank/DDBJ databases">
        <title>Deep-cultivation of Planctomycetes and their phenomic and genomic characterization uncovers novel biology.</title>
        <authorList>
            <person name="Wiegand S."/>
            <person name="Jogler M."/>
            <person name="Boedeker C."/>
            <person name="Pinto D."/>
            <person name="Vollmers J."/>
            <person name="Rivas-Marin E."/>
            <person name="Kohn T."/>
            <person name="Peeters S.H."/>
            <person name="Heuer A."/>
            <person name="Rast P."/>
            <person name="Oberbeckmann S."/>
            <person name="Bunk B."/>
            <person name="Jeske O."/>
            <person name="Meyerdierks A."/>
            <person name="Storesund J.E."/>
            <person name="Kallscheuer N."/>
            <person name="Luecker S."/>
            <person name="Lage O.M."/>
            <person name="Pohl T."/>
            <person name="Merkel B.J."/>
            <person name="Hornburger P."/>
            <person name="Mueller R.-W."/>
            <person name="Bruemmer F."/>
            <person name="Labrenz M."/>
            <person name="Spormann A.M."/>
            <person name="Op den Camp H."/>
            <person name="Overmann J."/>
            <person name="Amann R."/>
            <person name="Jetten M.S.M."/>
            <person name="Mascher T."/>
            <person name="Medema M.H."/>
            <person name="Devos D.P."/>
            <person name="Kaster A.-K."/>
            <person name="Ovreas L."/>
            <person name="Rohde M."/>
            <person name="Galperin M.Y."/>
            <person name="Jogler C."/>
        </authorList>
    </citation>
    <scope>NUCLEOTIDE SEQUENCE [LARGE SCALE GENOMIC DNA]</scope>
    <source>
        <strain evidence="8 9">Q31a</strain>
    </source>
</reference>
<feature type="region of interest" description="Disordered" evidence="5">
    <location>
        <begin position="278"/>
        <end position="300"/>
    </location>
</feature>
<organism evidence="8 9">
    <name type="scientific">Aureliella helgolandensis</name>
    <dbReference type="NCBI Taxonomy" id="2527968"/>
    <lineage>
        <taxon>Bacteria</taxon>
        <taxon>Pseudomonadati</taxon>
        <taxon>Planctomycetota</taxon>
        <taxon>Planctomycetia</taxon>
        <taxon>Pirellulales</taxon>
        <taxon>Pirellulaceae</taxon>
        <taxon>Aureliella</taxon>
    </lineage>
</organism>
<name>A0A518G191_9BACT</name>
<gene>
    <name evidence="8" type="ORF">Q31a_06300</name>
</gene>
<sequence length="300" mass="33491">MRTSLDSKLDCHVRVITPENIEFEYALAGPFQRLPAFAFDFAIRVVAFFALVFLMALTSGLFSINSSLVSIVALLLFFFLSWFYGIYFETRFNGRTIGKMVFRLRVISTDGRPINGAQAALRNLLRLADMCVLLSLQIFDPEAPPAFLIPTMSVGLVVMTLSPKLQRLGDLAAGTLVVSEQRRSTPLVLQPEDLRAFGLAELIPANYVVSSSLAQTTGTYMENRRRLSPARRDEVAKHLAEPLLAQFGMLNTTSPDLLMCALYVRTFFSEQEQEAGRERLRNANSQAGNMPPQLDRTVQV</sequence>
<dbReference type="InterPro" id="IPR010432">
    <property type="entry name" value="RDD"/>
</dbReference>
<dbReference type="AlphaFoldDB" id="A0A518G191"/>
<keyword evidence="4 6" id="KW-0472">Membrane</keyword>
<evidence type="ECO:0000256" key="2">
    <source>
        <dbReference type="ARBA" id="ARBA00022692"/>
    </source>
</evidence>
<evidence type="ECO:0000256" key="5">
    <source>
        <dbReference type="SAM" id="MobiDB-lite"/>
    </source>
</evidence>
<dbReference type="GO" id="GO:0016020">
    <property type="term" value="C:membrane"/>
    <property type="evidence" value="ECO:0007669"/>
    <property type="project" value="UniProtKB-SubCell"/>
</dbReference>
<keyword evidence="9" id="KW-1185">Reference proteome</keyword>
<evidence type="ECO:0000259" key="7">
    <source>
        <dbReference type="Pfam" id="PF06271"/>
    </source>
</evidence>
<evidence type="ECO:0000256" key="6">
    <source>
        <dbReference type="SAM" id="Phobius"/>
    </source>
</evidence>
<evidence type="ECO:0000256" key="4">
    <source>
        <dbReference type="ARBA" id="ARBA00023136"/>
    </source>
</evidence>
<feature type="transmembrane region" description="Helical" evidence="6">
    <location>
        <begin position="41"/>
        <end position="62"/>
    </location>
</feature>
<comment type="subcellular location">
    <subcellularLocation>
        <location evidence="1">Membrane</location>
        <topology evidence="1">Multi-pass membrane protein</topology>
    </subcellularLocation>
</comment>
<feature type="domain" description="RDD" evidence="7">
    <location>
        <begin position="27"/>
        <end position="174"/>
    </location>
</feature>
<dbReference type="Proteomes" id="UP000318017">
    <property type="component" value="Chromosome"/>
</dbReference>
<dbReference type="KEGG" id="ahel:Q31a_06300"/>
<dbReference type="OrthoDB" id="9787732at2"/>
<keyword evidence="2 6" id="KW-0812">Transmembrane</keyword>
<dbReference type="PANTHER" id="PTHR38480">
    <property type="entry name" value="SLR0254 PROTEIN"/>
    <property type="match status" value="1"/>
</dbReference>
<dbReference type="EMBL" id="CP036298">
    <property type="protein sequence ID" value="QDV22346.1"/>
    <property type="molecule type" value="Genomic_DNA"/>
</dbReference>
<dbReference type="RefSeq" id="WP_145073770.1">
    <property type="nucleotide sequence ID" value="NZ_CP036298.1"/>
</dbReference>
<evidence type="ECO:0000313" key="9">
    <source>
        <dbReference type="Proteomes" id="UP000318017"/>
    </source>
</evidence>
<feature type="transmembrane region" description="Helical" evidence="6">
    <location>
        <begin position="68"/>
        <end position="87"/>
    </location>
</feature>
<evidence type="ECO:0000313" key="8">
    <source>
        <dbReference type="EMBL" id="QDV22346.1"/>
    </source>
</evidence>
<dbReference type="Pfam" id="PF06271">
    <property type="entry name" value="RDD"/>
    <property type="match status" value="1"/>
</dbReference>
<dbReference type="PANTHER" id="PTHR38480:SF1">
    <property type="entry name" value="SLR0254 PROTEIN"/>
    <property type="match status" value="1"/>
</dbReference>
<proteinExistence type="predicted"/>